<proteinExistence type="predicted"/>
<keyword evidence="2" id="KW-1185">Reference proteome</keyword>
<protein>
    <submittedName>
        <fullName evidence="1">DUF5329 domain-containing protein</fullName>
    </submittedName>
</protein>
<reference evidence="1" key="1">
    <citation type="submission" date="2022-09" db="EMBL/GenBank/DDBJ databases">
        <title>Tahibacter sp. nov., isolated from a fresh water.</title>
        <authorList>
            <person name="Baek J.H."/>
            <person name="Lee J.K."/>
            <person name="Kim J.M."/>
            <person name="Jeon C.O."/>
        </authorList>
    </citation>
    <scope>NUCLEOTIDE SEQUENCE</scope>
    <source>
        <strain evidence="1">W38</strain>
    </source>
</reference>
<name>A0ABY6BDI9_9GAMM</name>
<gene>
    <name evidence="1" type="ORF">N4264_24855</name>
</gene>
<dbReference type="PROSITE" id="PS51257">
    <property type="entry name" value="PROKAR_LIPOPROTEIN"/>
    <property type="match status" value="1"/>
</dbReference>
<sequence>MEPIRKVPRGGVMMRWQWILVAGALALAACERGHSPSVQAPLAPGDTVAAMTARQRTTSALPGSQGALLLSIDDITRGQVMASVMMRDGITIAGRRSIRPGDLMRFDHAGRHWEVRLVALQNALVGDDYAQFEVAVSTRIPPPLVVDDRARIEQLISRIEQRGDLVFIRSSKEHSGAEAAAHLRRKWKAAGAPAMDIGTFIDRIGSRSETDGTEYQVRLLDGRTVSAREFLRGEQAAMDR</sequence>
<dbReference type="Proteomes" id="UP001064632">
    <property type="component" value="Chromosome"/>
</dbReference>
<evidence type="ECO:0000313" key="2">
    <source>
        <dbReference type="Proteomes" id="UP001064632"/>
    </source>
</evidence>
<dbReference type="Pfam" id="PF17263">
    <property type="entry name" value="DUF5329"/>
    <property type="match status" value="1"/>
</dbReference>
<dbReference type="RefSeq" id="WP_261694888.1">
    <property type="nucleotide sequence ID" value="NZ_CP104694.1"/>
</dbReference>
<organism evidence="1 2">
    <name type="scientific">Tahibacter amnicola</name>
    <dbReference type="NCBI Taxonomy" id="2976241"/>
    <lineage>
        <taxon>Bacteria</taxon>
        <taxon>Pseudomonadati</taxon>
        <taxon>Pseudomonadota</taxon>
        <taxon>Gammaproteobacteria</taxon>
        <taxon>Lysobacterales</taxon>
        <taxon>Rhodanobacteraceae</taxon>
        <taxon>Tahibacter</taxon>
    </lineage>
</organism>
<dbReference type="InterPro" id="IPR035242">
    <property type="entry name" value="DUF5329"/>
</dbReference>
<dbReference type="EMBL" id="CP104694">
    <property type="protein sequence ID" value="UXI67919.1"/>
    <property type="molecule type" value="Genomic_DNA"/>
</dbReference>
<evidence type="ECO:0000313" key="1">
    <source>
        <dbReference type="EMBL" id="UXI67919.1"/>
    </source>
</evidence>
<accession>A0ABY6BDI9</accession>